<dbReference type="Proteomes" id="UP000254765">
    <property type="component" value="Unassembled WGS sequence"/>
</dbReference>
<dbReference type="Gene3D" id="3.40.190.10">
    <property type="entry name" value="Periplasmic binding protein-like II"/>
    <property type="match status" value="2"/>
</dbReference>
<dbReference type="GO" id="GO:0035435">
    <property type="term" value="P:phosphate ion transmembrane transport"/>
    <property type="evidence" value="ECO:0007669"/>
    <property type="project" value="TreeGrafter"/>
</dbReference>
<feature type="transmembrane region" description="Helical" evidence="5">
    <location>
        <begin position="439"/>
        <end position="459"/>
    </location>
</feature>
<evidence type="ECO:0000256" key="5">
    <source>
        <dbReference type="SAM" id="Phobius"/>
    </source>
</evidence>
<gene>
    <name evidence="7" type="ORF">NCTC10211_05225</name>
</gene>
<dbReference type="EMBL" id="UGYK01000002">
    <property type="protein sequence ID" value="SUI81837.1"/>
    <property type="molecule type" value="Genomic_DNA"/>
</dbReference>
<evidence type="ECO:0000256" key="4">
    <source>
        <dbReference type="ARBA" id="ARBA00023136"/>
    </source>
</evidence>
<dbReference type="PANTHER" id="PTHR43826">
    <property type="entry name" value="GLUCOSE-6-PHOSPHATE EXCHANGER SLC37A4"/>
    <property type="match status" value="1"/>
</dbReference>
<feature type="transmembrane region" description="Helical" evidence="5">
    <location>
        <begin position="401"/>
        <end position="427"/>
    </location>
</feature>
<organism evidence="7 8">
    <name type="scientific">Serratia marcescens</name>
    <dbReference type="NCBI Taxonomy" id="615"/>
    <lineage>
        <taxon>Bacteria</taxon>
        <taxon>Pseudomonadati</taxon>
        <taxon>Pseudomonadota</taxon>
        <taxon>Gammaproteobacteria</taxon>
        <taxon>Enterobacterales</taxon>
        <taxon>Yersiniaceae</taxon>
        <taxon>Serratia</taxon>
    </lineage>
</organism>
<evidence type="ECO:0000256" key="1">
    <source>
        <dbReference type="ARBA" id="ARBA00004127"/>
    </source>
</evidence>
<keyword evidence="3 5" id="KW-1133">Transmembrane helix</keyword>
<dbReference type="InterPro" id="IPR051337">
    <property type="entry name" value="OPA_Antiporter"/>
</dbReference>
<evidence type="ECO:0000256" key="3">
    <source>
        <dbReference type="ARBA" id="ARBA00022989"/>
    </source>
</evidence>
<accession>A0A380AJJ7</accession>
<feature type="transmembrane region" description="Helical" evidence="5">
    <location>
        <begin position="310"/>
        <end position="328"/>
    </location>
</feature>
<keyword evidence="2 5" id="KW-0812">Transmembrane</keyword>
<proteinExistence type="predicted"/>
<feature type="transmembrane region" description="Helical" evidence="5">
    <location>
        <begin position="85"/>
        <end position="103"/>
    </location>
</feature>
<dbReference type="SUPFAM" id="SSF103473">
    <property type="entry name" value="MFS general substrate transporter"/>
    <property type="match status" value="1"/>
</dbReference>
<dbReference type="CDD" id="cd17488">
    <property type="entry name" value="MFS_UhpC"/>
    <property type="match status" value="1"/>
</dbReference>
<dbReference type="AlphaFoldDB" id="A0A380AJJ7"/>
<evidence type="ECO:0000313" key="8">
    <source>
        <dbReference type="Proteomes" id="UP000254765"/>
    </source>
</evidence>
<dbReference type="Gene3D" id="1.20.1250.20">
    <property type="entry name" value="MFS general substrate transporter like domains"/>
    <property type="match status" value="2"/>
</dbReference>
<keyword evidence="4 5" id="KW-0472">Membrane</keyword>
<feature type="transmembrane region" description="Helical" evidence="5">
    <location>
        <begin position="143"/>
        <end position="166"/>
    </location>
</feature>
<feature type="transmembrane region" description="Helical" evidence="5">
    <location>
        <begin position="172"/>
        <end position="191"/>
    </location>
</feature>
<feature type="transmembrane region" description="Helical" evidence="5">
    <location>
        <begin position="20"/>
        <end position="38"/>
    </location>
</feature>
<reference evidence="7 8" key="1">
    <citation type="submission" date="2018-06" db="EMBL/GenBank/DDBJ databases">
        <authorList>
            <consortium name="Pathogen Informatics"/>
            <person name="Doyle S."/>
        </authorList>
    </citation>
    <scope>NUCLEOTIDE SEQUENCE [LARGE SCALE GENOMIC DNA]</scope>
    <source>
        <strain evidence="7 8">NCTC10211</strain>
    </source>
</reference>
<feature type="transmembrane region" description="Helical" evidence="5">
    <location>
        <begin position="58"/>
        <end position="78"/>
    </location>
</feature>
<name>A0A380AJJ7_SERMA</name>
<feature type="transmembrane region" description="Helical" evidence="5">
    <location>
        <begin position="278"/>
        <end position="298"/>
    </location>
</feature>
<evidence type="ECO:0000256" key="2">
    <source>
        <dbReference type="ARBA" id="ARBA00022692"/>
    </source>
</evidence>
<dbReference type="InterPro" id="IPR020846">
    <property type="entry name" value="MFS_dom"/>
</dbReference>
<dbReference type="PROSITE" id="PS50850">
    <property type="entry name" value="MFS"/>
    <property type="match status" value="1"/>
</dbReference>
<dbReference type="CDD" id="cd13544">
    <property type="entry name" value="PBP2_Fbp_like_1"/>
    <property type="match status" value="1"/>
</dbReference>
<dbReference type="NCBIfam" id="NF008661">
    <property type="entry name" value="PRK11663.1"/>
    <property type="match status" value="1"/>
</dbReference>
<dbReference type="InterPro" id="IPR036259">
    <property type="entry name" value="MFS_trans_sf"/>
</dbReference>
<dbReference type="Pfam" id="PF07690">
    <property type="entry name" value="MFS_1"/>
    <property type="match status" value="1"/>
</dbReference>
<protein>
    <submittedName>
        <fullName evidence="7">Regulatory protein UhpC</fullName>
    </submittedName>
</protein>
<dbReference type="GO" id="GO:0061513">
    <property type="term" value="F:glucose 6-phosphate:phosphate antiporter activity"/>
    <property type="evidence" value="ECO:0007669"/>
    <property type="project" value="TreeGrafter"/>
</dbReference>
<sequence>MQARSASEIDHRYRALRPRLLLYMVIGYAAFYLTRKSVNYVLPALQTDLGLDKGDIGLLGSLFYLSYGLSKFAAGLWHDGHGQRGFMGIGLFATGVLNVAFAFGESLTLLLAVWALNGFFQGWGWPPCARLLTHWYSRNERGFWWGCWNMSINLGGAIVPLISAFAAQRWGWQAAMLIPGAVSMVLGIWLMRQLTGTPQEEGLPSVGQWRHDPLELRQEQQSPPMGLWRMLRTTMLKNPMIWLLGVSYVLVYLIRIALNDWGNLWLTESHGVNLLSANATVMLFEIGGLLGALFAGWGSDVLFGGQRAPMILLFTLGLMVSVAALWLAPVHHYALLAGCFFAVGFFVFGPQMLIGLAAVECGHKGAAGSITGFLGLFAYLGAALAGWPLSRVIEGYGWSGMFSLLSIAAVLMGLLLMPLLMASVTTLYREKDKTMKKTWVTTLIASGIALATLSGAAHAKGRLVVYCSATNEMCEAETKAFGEKYDVKTSFIRNGSGSTLAKVDAEKKNPQADVWYGGTLDPQSQAGEMGLLQPYKSPNLDQVMTQFRDPAKLKGNYSSAVYVGILGFGVNTQRLKEKNLPVPKCWKDLTKPEYKGEIQIADPQSSGTAYTALATFAQLWGDDQAFDYLKQLNANVSQYTKSGIAPARNAARGETAIGIGFLHDYSLEKEQGAPLELISPCEGTGYEIGGVSILKGARNLDNAKLFVDWVLSKEAQELAWKQGKSYQILTNTTADTSPNSLKLDDLKLINYDMDKYGSTEVRKALINKWVSEVKMGK</sequence>
<feature type="transmembrane region" description="Helical" evidence="5">
    <location>
        <begin position="239"/>
        <end position="258"/>
    </location>
</feature>
<dbReference type="GO" id="GO:0012505">
    <property type="term" value="C:endomembrane system"/>
    <property type="evidence" value="ECO:0007669"/>
    <property type="project" value="UniProtKB-SubCell"/>
</dbReference>
<evidence type="ECO:0000313" key="7">
    <source>
        <dbReference type="EMBL" id="SUI81837.1"/>
    </source>
</evidence>
<feature type="transmembrane region" description="Helical" evidence="5">
    <location>
        <begin position="109"/>
        <end position="131"/>
    </location>
</feature>
<dbReference type="Pfam" id="PF13343">
    <property type="entry name" value="SBP_bac_6"/>
    <property type="match status" value="1"/>
</dbReference>
<feature type="domain" description="Major facilitator superfamily (MFS) profile" evidence="6">
    <location>
        <begin position="20"/>
        <end position="424"/>
    </location>
</feature>
<feature type="transmembrane region" description="Helical" evidence="5">
    <location>
        <begin position="366"/>
        <end position="389"/>
    </location>
</feature>
<comment type="subcellular location">
    <subcellularLocation>
        <location evidence="1">Endomembrane system</location>
        <topology evidence="1">Multi-pass membrane protein</topology>
    </subcellularLocation>
</comment>
<dbReference type="PANTHER" id="PTHR43826:SF3">
    <property type="entry name" value="GLUCOSE-6-PHOSPHATE EXCHANGER SLC37A4"/>
    <property type="match status" value="1"/>
</dbReference>
<dbReference type="InterPro" id="IPR011701">
    <property type="entry name" value="MFS"/>
</dbReference>
<dbReference type="GO" id="GO:0005886">
    <property type="term" value="C:plasma membrane"/>
    <property type="evidence" value="ECO:0007669"/>
    <property type="project" value="TreeGrafter"/>
</dbReference>
<feature type="transmembrane region" description="Helical" evidence="5">
    <location>
        <begin position="334"/>
        <end position="359"/>
    </location>
</feature>
<evidence type="ECO:0000259" key="6">
    <source>
        <dbReference type="PROSITE" id="PS50850"/>
    </source>
</evidence>
<dbReference type="SUPFAM" id="SSF53850">
    <property type="entry name" value="Periplasmic binding protein-like II"/>
    <property type="match status" value="1"/>
</dbReference>